<keyword evidence="1" id="KW-1133">Transmembrane helix</keyword>
<dbReference type="EMBL" id="FOOG01000027">
    <property type="protein sequence ID" value="SFG18477.1"/>
    <property type="molecule type" value="Genomic_DNA"/>
</dbReference>
<gene>
    <name evidence="2" type="ORF">SAMN05216353_1277</name>
</gene>
<dbReference type="OrthoDB" id="2721341at2"/>
<keyword evidence="3" id="KW-1185">Reference proteome</keyword>
<dbReference type="Proteomes" id="UP000198897">
    <property type="component" value="Unassembled WGS sequence"/>
</dbReference>
<feature type="transmembrane region" description="Helical" evidence="1">
    <location>
        <begin position="7"/>
        <end position="28"/>
    </location>
</feature>
<dbReference type="AlphaFoldDB" id="A0A1I2PWT5"/>
<keyword evidence="1" id="KW-0472">Membrane</keyword>
<name>A0A1I2PWT5_9BACI</name>
<evidence type="ECO:0000313" key="3">
    <source>
        <dbReference type="Proteomes" id="UP000198897"/>
    </source>
</evidence>
<proteinExistence type="predicted"/>
<protein>
    <submittedName>
        <fullName evidence="2">Uncharacterized protein</fullName>
    </submittedName>
</protein>
<feature type="transmembrane region" description="Helical" evidence="1">
    <location>
        <begin position="48"/>
        <end position="68"/>
    </location>
</feature>
<keyword evidence="1" id="KW-0812">Transmembrane</keyword>
<accession>A0A1I2PWT5</accession>
<evidence type="ECO:0000256" key="1">
    <source>
        <dbReference type="SAM" id="Phobius"/>
    </source>
</evidence>
<feature type="transmembrane region" description="Helical" evidence="1">
    <location>
        <begin position="80"/>
        <end position="99"/>
    </location>
</feature>
<reference evidence="3" key="1">
    <citation type="submission" date="2016-10" db="EMBL/GenBank/DDBJ databases">
        <authorList>
            <person name="Varghese N."/>
            <person name="Submissions S."/>
        </authorList>
    </citation>
    <scope>NUCLEOTIDE SEQUENCE [LARGE SCALE GENOMIC DNA]</scope>
    <source>
        <strain evidence="3">FP5</strain>
    </source>
</reference>
<evidence type="ECO:0000313" key="2">
    <source>
        <dbReference type="EMBL" id="SFG18477.1"/>
    </source>
</evidence>
<sequence>MKPLSLWVSLFFMITSWIVGFYFISILYTPTIIIPLPNNFLWTNEYKGLLGLTSIITILTISFLTYYFSKRKSVVHTRKWSAIALVNLTVWLLTIGAQLKIAAYNLGICH</sequence>
<organism evidence="2 3">
    <name type="scientific">Halobacillus alkaliphilus</name>
    <dbReference type="NCBI Taxonomy" id="396056"/>
    <lineage>
        <taxon>Bacteria</taxon>
        <taxon>Bacillati</taxon>
        <taxon>Bacillota</taxon>
        <taxon>Bacilli</taxon>
        <taxon>Bacillales</taxon>
        <taxon>Bacillaceae</taxon>
        <taxon>Halobacillus</taxon>
    </lineage>
</organism>
<dbReference type="RefSeq" id="WP_089752668.1">
    <property type="nucleotide sequence ID" value="NZ_FOOG01000027.1"/>
</dbReference>